<keyword evidence="3" id="KW-1185">Reference proteome</keyword>
<accession>A0A222FNH8</accession>
<organism evidence="2 3">
    <name type="scientific">Bacterioplanes sanyensis</name>
    <dbReference type="NCBI Taxonomy" id="1249553"/>
    <lineage>
        <taxon>Bacteria</taxon>
        <taxon>Pseudomonadati</taxon>
        <taxon>Pseudomonadota</taxon>
        <taxon>Gammaproteobacteria</taxon>
        <taxon>Oceanospirillales</taxon>
        <taxon>Oceanospirillaceae</taxon>
        <taxon>Bacterioplanes</taxon>
    </lineage>
</organism>
<reference evidence="2 3" key="1">
    <citation type="submission" date="2017-07" db="EMBL/GenBank/DDBJ databases">
        <title>Annotated genome sequence of Bacterioplanes sanyensis isolated from Red Sea.</title>
        <authorList>
            <person name="Rehman Z.U."/>
        </authorList>
    </citation>
    <scope>NUCLEOTIDE SEQUENCE [LARGE SCALE GENOMIC DNA]</scope>
    <source>
        <strain evidence="2 3">NV9</strain>
    </source>
</reference>
<protein>
    <recommendedName>
        <fullName evidence="4">DUF2523 domain-containing protein</fullName>
    </recommendedName>
</protein>
<evidence type="ECO:0000313" key="3">
    <source>
        <dbReference type="Proteomes" id="UP000202440"/>
    </source>
</evidence>
<dbReference type="EMBL" id="CP022530">
    <property type="protein sequence ID" value="ASP40350.1"/>
    <property type="molecule type" value="Genomic_DNA"/>
</dbReference>
<gene>
    <name evidence="2" type="ORF">CHH28_17440</name>
</gene>
<dbReference type="InterPro" id="IPR019670">
    <property type="entry name" value="DUF2523"/>
</dbReference>
<dbReference type="Proteomes" id="UP000202440">
    <property type="component" value="Chromosome"/>
</dbReference>
<feature type="signal peptide" evidence="1">
    <location>
        <begin position="1"/>
        <end position="18"/>
    </location>
</feature>
<evidence type="ECO:0000256" key="1">
    <source>
        <dbReference type="SAM" id="SignalP"/>
    </source>
</evidence>
<proteinExistence type="predicted"/>
<dbReference type="KEGG" id="bsan:CHH28_17440"/>
<dbReference type="AlphaFoldDB" id="A0A222FNH8"/>
<dbReference type="Pfam" id="PF10734">
    <property type="entry name" value="DUF2523"/>
    <property type="match status" value="1"/>
</dbReference>
<evidence type="ECO:0000313" key="2">
    <source>
        <dbReference type="EMBL" id="ASP40350.1"/>
    </source>
</evidence>
<name>A0A222FNH8_9GAMM</name>
<keyword evidence="1" id="KW-0732">Signal</keyword>
<evidence type="ECO:0008006" key="4">
    <source>
        <dbReference type="Google" id="ProtNLM"/>
    </source>
</evidence>
<dbReference type="RefSeq" id="WP_094061517.1">
    <property type="nucleotide sequence ID" value="NZ_CP022530.1"/>
</dbReference>
<sequence>MKLFLTLFFVFFSVSTLADDSGSAVEALSLYESVFSTDSYTWIDTFFERVAAWLVLWWLEIKLWTIAFGYDIAKELIEQLGIVQQLESSIAALNNQTFRLLAYLNIFEGINIIMSSYATRMILGLM</sequence>
<feature type="chain" id="PRO_5012894756" description="DUF2523 domain-containing protein" evidence="1">
    <location>
        <begin position="19"/>
        <end position="126"/>
    </location>
</feature>